<reference evidence="2 3" key="2">
    <citation type="submission" date="2024-07" db="EMBL/GenBank/DDBJ databases">
        <authorList>
            <person name="Akdeniz Z."/>
        </authorList>
    </citation>
    <scope>NUCLEOTIDE SEQUENCE [LARGE SCALE GENOMIC DNA]</scope>
</reference>
<accession>A0AA86UL02</accession>
<reference evidence="1" key="1">
    <citation type="submission" date="2023-06" db="EMBL/GenBank/DDBJ databases">
        <authorList>
            <person name="Kurt Z."/>
        </authorList>
    </citation>
    <scope>NUCLEOTIDE SEQUENCE</scope>
</reference>
<name>A0AA86UL02_9EUKA</name>
<proteinExistence type="predicted"/>
<evidence type="ECO:0000313" key="1">
    <source>
        <dbReference type="EMBL" id="CAI9962305.1"/>
    </source>
</evidence>
<organism evidence="1">
    <name type="scientific">Hexamita inflata</name>
    <dbReference type="NCBI Taxonomy" id="28002"/>
    <lineage>
        <taxon>Eukaryota</taxon>
        <taxon>Metamonada</taxon>
        <taxon>Diplomonadida</taxon>
        <taxon>Hexamitidae</taxon>
        <taxon>Hexamitinae</taxon>
        <taxon>Hexamita</taxon>
    </lineage>
</organism>
<gene>
    <name evidence="2" type="ORF">HINF_LOCUS4034</name>
    <name evidence="1" type="ORF">HINF_LOCUS49950</name>
</gene>
<evidence type="ECO:0000313" key="2">
    <source>
        <dbReference type="EMBL" id="CAL5976874.1"/>
    </source>
</evidence>
<comment type="caution">
    <text evidence="1">The sequence shown here is derived from an EMBL/GenBank/DDBJ whole genome shotgun (WGS) entry which is preliminary data.</text>
</comment>
<dbReference type="AlphaFoldDB" id="A0AA86UL02"/>
<evidence type="ECO:0000313" key="3">
    <source>
        <dbReference type="Proteomes" id="UP001642409"/>
    </source>
</evidence>
<keyword evidence="3" id="KW-1185">Reference proteome</keyword>
<dbReference type="EMBL" id="CATOUU010000952">
    <property type="protein sequence ID" value="CAI9962305.1"/>
    <property type="molecule type" value="Genomic_DNA"/>
</dbReference>
<sequence length="226" mass="25923">MNVKTQVMEHILNLQQREPQQLNTTKMRLVLLGSTDSGKEEFLQYITKFQSFDTNTKQSKKFCVYETQRATIELFQLPNSFSSGFKQLHPAAAVFLYKYSDRESIAYIDKHLPICKTLLKEQIKQLNTFQNKEPETGYDVCSFVQTAEAEPVIIVLGIKDSSNDDIFEFKQRVMKNGGRIQDISQFDASAMNTLNVLSNSLQESFSRDYFVALERLQEEDKGCAGI</sequence>
<dbReference type="EMBL" id="CAXDID020000007">
    <property type="protein sequence ID" value="CAL5976874.1"/>
    <property type="molecule type" value="Genomic_DNA"/>
</dbReference>
<dbReference type="Proteomes" id="UP001642409">
    <property type="component" value="Unassembled WGS sequence"/>
</dbReference>
<protein>
    <submittedName>
        <fullName evidence="1">Uncharacterized protein</fullName>
    </submittedName>
</protein>